<accession>A0AAD4Z9J2</accession>
<proteinExistence type="predicted"/>
<dbReference type="Proteomes" id="UP001054821">
    <property type="component" value="Chromosome 3"/>
</dbReference>
<dbReference type="SUPFAM" id="SSF53098">
    <property type="entry name" value="Ribonuclease H-like"/>
    <property type="match status" value="1"/>
</dbReference>
<feature type="domain" description="HAT C-terminal dimerisation" evidence="1">
    <location>
        <begin position="94"/>
        <end position="175"/>
    </location>
</feature>
<organism evidence="2 3">
    <name type="scientific">Prunus dulcis</name>
    <name type="common">Almond</name>
    <name type="synonym">Amygdalus dulcis</name>
    <dbReference type="NCBI Taxonomy" id="3755"/>
    <lineage>
        <taxon>Eukaryota</taxon>
        <taxon>Viridiplantae</taxon>
        <taxon>Streptophyta</taxon>
        <taxon>Embryophyta</taxon>
        <taxon>Tracheophyta</taxon>
        <taxon>Spermatophyta</taxon>
        <taxon>Magnoliopsida</taxon>
        <taxon>eudicotyledons</taxon>
        <taxon>Gunneridae</taxon>
        <taxon>Pentapetalae</taxon>
        <taxon>rosids</taxon>
        <taxon>fabids</taxon>
        <taxon>Rosales</taxon>
        <taxon>Rosaceae</taxon>
        <taxon>Amygdaloideae</taxon>
        <taxon>Amygdaleae</taxon>
        <taxon>Prunus</taxon>
    </lineage>
</organism>
<protein>
    <recommendedName>
        <fullName evidence="1">HAT C-terminal dimerisation domain-containing protein</fullName>
    </recommendedName>
</protein>
<dbReference type="PANTHER" id="PTHR23272">
    <property type="entry name" value="BED FINGER-RELATED"/>
    <property type="match status" value="1"/>
</dbReference>
<evidence type="ECO:0000313" key="2">
    <source>
        <dbReference type="EMBL" id="KAI5337900.1"/>
    </source>
</evidence>
<gene>
    <name evidence="2" type="ORF">L3X38_017171</name>
</gene>
<dbReference type="Pfam" id="PF05699">
    <property type="entry name" value="Dimer_Tnp_hAT"/>
    <property type="match status" value="1"/>
</dbReference>
<dbReference type="EMBL" id="JAJFAZ020000003">
    <property type="protein sequence ID" value="KAI5337900.1"/>
    <property type="molecule type" value="Genomic_DNA"/>
</dbReference>
<dbReference type="GO" id="GO:0046983">
    <property type="term" value="F:protein dimerization activity"/>
    <property type="evidence" value="ECO:0007669"/>
    <property type="project" value="InterPro"/>
</dbReference>
<reference evidence="2 3" key="1">
    <citation type="journal article" date="2022" name="G3 (Bethesda)">
        <title>Whole-genome sequence and methylome profiling of the almond [Prunus dulcis (Mill.) D.A. Webb] cultivar 'Nonpareil'.</title>
        <authorList>
            <person name="D'Amico-Willman K.M."/>
            <person name="Ouma W.Z."/>
            <person name="Meulia T."/>
            <person name="Sideli G.M."/>
            <person name="Gradziel T.M."/>
            <person name="Fresnedo-Ramirez J."/>
        </authorList>
    </citation>
    <scope>NUCLEOTIDE SEQUENCE [LARGE SCALE GENOMIC DNA]</scope>
    <source>
        <strain evidence="2">Clone GOH B32 T37-40</strain>
    </source>
</reference>
<dbReference type="PANTHER" id="PTHR23272:SF161">
    <property type="entry name" value="ZINC FINGER BED DOMAIN-CONTAINING PROTEIN RICESLEEPER 1-LIKE"/>
    <property type="match status" value="1"/>
</dbReference>
<dbReference type="InterPro" id="IPR012337">
    <property type="entry name" value="RNaseH-like_sf"/>
</dbReference>
<keyword evidence="3" id="KW-1185">Reference proteome</keyword>
<dbReference type="AlphaFoldDB" id="A0AAD4Z9J2"/>
<sequence>MGEDDDGPYMSWFGEEEPLVEDGEVCYEATLKMSLSLHPVFHITFHDLNAMEALVLDPRCKLDNLEFVLKSRYENPEDAAKKKNEVKELLMKLYEEYITDPIKNVVPDFDILRWWKLNGVKYSGLTLIVKDVLAIPISTVASESCFSTGGRVVNSFRASLTPTIMEALICVQNWLKSDDISSLEYEPSI</sequence>
<evidence type="ECO:0000313" key="3">
    <source>
        <dbReference type="Proteomes" id="UP001054821"/>
    </source>
</evidence>
<comment type="caution">
    <text evidence="2">The sequence shown here is derived from an EMBL/GenBank/DDBJ whole genome shotgun (WGS) entry which is preliminary data.</text>
</comment>
<name>A0AAD4Z9J2_PRUDU</name>
<evidence type="ECO:0000259" key="1">
    <source>
        <dbReference type="Pfam" id="PF05699"/>
    </source>
</evidence>
<dbReference type="InterPro" id="IPR008906">
    <property type="entry name" value="HATC_C_dom"/>
</dbReference>